<dbReference type="InterPro" id="IPR009057">
    <property type="entry name" value="Homeodomain-like_sf"/>
</dbReference>
<evidence type="ECO:0000313" key="2">
    <source>
        <dbReference type="Proteomes" id="UP001501742"/>
    </source>
</evidence>
<accession>A0ABN1ZF73</accession>
<keyword evidence="2" id="KW-1185">Reference proteome</keyword>
<dbReference type="SUPFAM" id="SSF46689">
    <property type="entry name" value="Homeodomain-like"/>
    <property type="match status" value="1"/>
</dbReference>
<dbReference type="RefSeq" id="WP_204607024.1">
    <property type="nucleotide sequence ID" value="NZ_BAAAJX010000016.1"/>
</dbReference>
<organism evidence="1 2">
    <name type="scientific">Curtobacterium herbarum</name>
    <dbReference type="NCBI Taxonomy" id="150122"/>
    <lineage>
        <taxon>Bacteria</taxon>
        <taxon>Bacillati</taxon>
        <taxon>Actinomycetota</taxon>
        <taxon>Actinomycetes</taxon>
        <taxon>Micrococcales</taxon>
        <taxon>Microbacteriaceae</taxon>
        <taxon>Curtobacterium</taxon>
    </lineage>
</organism>
<dbReference type="SUPFAM" id="SSF48498">
    <property type="entry name" value="Tetracyclin repressor-like, C-terminal domain"/>
    <property type="match status" value="1"/>
</dbReference>
<gene>
    <name evidence="1" type="ORF">GCM10009627_27440</name>
</gene>
<evidence type="ECO:0000313" key="1">
    <source>
        <dbReference type="EMBL" id="GAA1494398.1"/>
    </source>
</evidence>
<comment type="caution">
    <text evidence="1">The sequence shown here is derived from an EMBL/GenBank/DDBJ whole genome shotgun (WGS) entry which is preliminary data.</text>
</comment>
<dbReference type="Proteomes" id="UP001501742">
    <property type="component" value="Unassembled WGS sequence"/>
</dbReference>
<dbReference type="Gene3D" id="1.10.357.10">
    <property type="entry name" value="Tetracycline Repressor, domain 2"/>
    <property type="match status" value="1"/>
</dbReference>
<name>A0ABN1ZF73_9MICO</name>
<proteinExistence type="predicted"/>
<protein>
    <submittedName>
        <fullName evidence="1">TetR/AcrR family transcriptional regulator</fullName>
    </submittedName>
</protein>
<dbReference type="InterPro" id="IPR036271">
    <property type="entry name" value="Tet_transcr_reg_TetR-rel_C_sf"/>
</dbReference>
<sequence length="199" mass="21094">MGVAVAQEPHRWDRARVVDAADRVFTAGGAAGLDHAAVATLAGADPDAVRAHFPERIDVVVAVLEHRHEQWNAGLAEAAVGAADARDEILTVFAHLEDCFRDESWTGCAFINGYGELGRSEARVAALAHDHLRGIEAHLHVLAGRAGLPVHVADALSLLVEGAKVESAIHRTTRPARSARLAAATLMTAYAPTAHTDFI</sequence>
<dbReference type="EMBL" id="BAAAJX010000016">
    <property type="protein sequence ID" value="GAA1494398.1"/>
    <property type="molecule type" value="Genomic_DNA"/>
</dbReference>
<reference evidence="1 2" key="1">
    <citation type="journal article" date="2019" name="Int. J. Syst. Evol. Microbiol.">
        <title>The Global Catalogue of Microorganisms (GCM) 10K type strain sequencing project: providing services to taxonomists for standard genome sequencing and annotation.</title>
        <authorList>
            <consortium name="The Broad Institute Genomics Platform"/>
            <consortium name="The Broad Institute Genome Sequencing Center for Infectious Disease"/>
            <person name="Wu L."/>
            <person name="Ma J."/>
        </authorList>
    </citation>
    <scope>NUCLEOTIDE SEQUENCE [LARGE SCALE GENOMIC DNA]</scope>
    <source>
        <strain evidence="1 2">JCM 12140</strain>
    </source>
</reference>